<dbReference type="InterPro" id="IPR023827">
    <property type="entry name" value="Peptidase_S8_Asp-AS"/>
</dbReference>
<evidence type="ECO:0000256" key="12">
    <source>
        <dbReference type="SAM" id="MobiDB-lite"/>
    </source>
</evidence>
<dbReference type="RefSeq" id="WP_343984953.1">
    <property type="nucleotide sequence ID" value="NZ_BAAAJG010000025.1"/>
</dbReference>
<keyword evidence="6 10" id="KW-0378">Hydrolase</keyword>
<evidence type="ECO:0000313" key="16">
    <source>
        <dbReference type="EMBL" id="MFD1528808.1"/>
    </source>
</evidence>
<proteinExistence type="inferred from homology"/>
<gene>
    <name evidence="16" type="primary">mycP</name>
    <name evidence="16" type="ORF">ACFSCY_05070</name>
</gene>
<feature type="region of interest" description="Disordered" evidence="12">
    <location>
        <begin position="40"/>
        <end position="94"/>
    </location>
</feature>
<dbReference type="PROSITE" id="PS00138">
    <property type="entry name" value="SUBTILASE_SER"/>
    <property type="match status" value="1"/>
</dbReference>
<dbReference type="SUPFAM" id="SSF52743">
    <property type="entry name" value="Subtilisin-like"/>
    <property type="match status" value="1"/>
</dbReference>
<evidence type="ECO:0000256" key="4">
    <source>
        <dbReference type="ARBA" id="ARBA00022670"/>
    </source>
</evidence>
<keyword evidence="5 13" id="KW-0812">Transmembrane</keyword>
<dbReference type="Gene3D" id="3.40.50.200">
    <property type="entry name" value="Peptidase S8/S53 domain"/>
    <property type="match status" value="1"/>
</dbReference>
<evidence type="ECO:0000256" key="5">
    <source>
        <dbReference type="ARBA" id="ARBA00022692"/>
    </source>
</evidence>
<dbReference type="GO" id="GO:0006508">
    <property type="term" value="P:proteolysis"/>
    <property type="evidence" value="ECO:0007669"/>
    <property type="project" value="UniProtKB-KW"/>
</dbReference>
<feature type="domain" description="Peptidase S8/S53" evidence="15">
    <location>
        <begin position="105"/>
        <end position="378"/>
    </location>
</feature>
<dbReference type="PANTHER" id="PTHR43806:SF11">
    <property type="entry name" value="CEREVISIN-RELATED"/>
    <property type="match status" value="1"/>
</dbReference>
<keyword evidence="3" id="KW-1003">Cell membrane</keyword>
<comment type="similarity">
    <text evidence="2 10 11">Belongs to the peptidase S8 family.</text>
</comment>
<evidence type="ECO:0000256" key="14">
    <source>
        <dbReference type="SAM" id="SignalP"/>
    </source>
</evidence>
<dbReference type="InterPro" id="IPR015500">
    <property type="entry name" value="Peptidase_S8_subtilisin-rel"/>
</dbReference>
<dbReference type="PANTHER" id="PTHR43806">
    <property type="entry name" value="PEPTIDASE S8"/>
    <property type="match status" value="1"/>
</dbReference>
<dbReference type="Proteomes" id="UP001597145">
    <property type="component" value="Unassembled WGS sequence"/>
</dbReference>
<dbReference type="InterPro" id="IPR023834">
    <property type="entry name" value="T7SS_pept_S8A_mycosin"/>
</dbReference>
<protein>
    <submittedName>
        <fullName evidence="16">Type VII secretion-associated serine protease mycosin</fullName>
    </submittedName>
</protein>
<dbReference type="PROSITE" id="PS00136">
    <property type="entry name" value="SUBTILASE_ASP"/>
    <property type="match status" value="1"/>
</dbReference>
<reference evidence="17" key="1">
    <citation type="journal article" date="2019" name="Int. J. Syst. Evol. Microbiol.">
        <title>The Global Catalogue of Microorganisms (GCM) 10K type strain sequencing project: providing services to taxonomists for standard genome sequencing and annotation.</title>
        <authorList>
            <consortium name="The Broad Institute Genomics Platform"/>
            <consortium name="The Broad Institute Genome Sequencing Center for Infectious Disease"/>
            <person name="Wu L."/>
            <person name="Ma J."/>
        </authorList>
    </citation>
    <scope>NUCLEOTIDE SEQUENCE [LARGE SCALE GENOMIC DNA]</scope>
    <source>
        <strain evidence="17">JCM 12165</strain>
    </source>
</reference>
<feature type="active site" description="Charge relay system" evidence="10">
    <location>
        <position position="146"/>
    </location>
</feature>
<sequence length="451" mass="44215">MIRKRAGAALVGAALVGAALAGLLGGALAGPAATAVAAPTTPAGLVPQPPAPPPLRTGPPAGRRPGPAPGLEAPERCTPPAADGASAGTGPPGLRLAEAHRLATGRGQVIAVIDTGVAPHPLLAGRLTGGGDYLTGGDGLDDCDGHGTAVAGLLAAAPERRDRSSEPVGIAPGARLLSIRQSSPSYSVPGPDRALRPAGDTNTLAEAIVLAVRGGADIVNISEAVCLSPDRAAAVGAPLQAALRFAADADVVVVAAAGNLGSGSCAADGSRQVSLPGWYADDVLTVGAVDPGDAAAPFTVPGPWVDVAAPGTGLRSLAVGGGSTAEGVTGTSFAAPWAAGLAALVRERFPELSARQVVDRILATARRAPDFRGALGYGVVDPVAALTAVPALLQPAAAPTAAPAVAPLAGTTPQPAQPEERGWPVDLLAAGALLTMATLTAALLRRRPRRT</sequence>
<dbReference type="NCBIfam" id="TIGR03921">
    <property type="entry name" value="T7SS_mycosin"/>
    <property type="match status" value="1"/>
</dbReference>
<dbReference type="PROSITE" id="PS51892">
    <property type="entry name" value="SUBTILASE"/>
    <property type="match status" value="1"/>
</dbReference>
<dbReference type="EMBL" id="JBHUCP010000003">
    <property type="protein sequence ID" value="MFD1528808.1"/>
    <property type="molecule type" value="Genomic_DNA"/>
</dbReference>
<dbReference type="InterPro" id="IPR036852">
    <property type="entry name" value="Peptidase_S8/S53_dom_sf"/>
</dbReference>
<feature type="compositionally biased region" description="Low complexity" evidence="12">
    <location>
        <begin position="58"/>
        <end position="72"/>
    </location>
</feature>
<feature type="active site" description="Charge relay system" evidence="10">
    <location>
        <position position="332"/>
    </location>
</feature>
<feature type="active site" description="Charge relay system" evidence="10">
    <location>
        <position position="114"/>
    </location>
</feature>
<keyword evidence="14" id="KW-0732">Signal</keyword>
<dbReference type="InterPro" id="IPR000209">
    <property type="entry name" value="Peptidase_S8/S53_dom"/>
</dbReference>
<comment type="caution">
    <text evidence="16">The sequence shown here is derived from an EMBL/GenBank/DDBJ whole genome shotgun (WGS) entry which is preliminary data.</text>
</comment>
<keyword evidence="9 13" id="KW-0472">Membrane</keyword>
<evidence type="ECO:0000256" key="11">
    <source>
        <dbReference type="RuleBase" id="RU003355"/>
    </source>
</evidence>
<evidence type="ECO:0000256" key="10">
    <source>
        <dbReference type="PROSITE-ProRule" id="PRU01240"/>
    </source>
</evidence>
<feature type="chain" id="PRO_5047226812" evidence="14">
    <location>
        <begin position="30"/>
        <end position="451"/>
    </location>
</feature>
<name>A0ABW4FF81_9PSEU</name>
<evidence type="ECO:0000259" key="15">
    <source>
        <dbReference type="Pfam" id="PF00082"/>
    </source>
</evidence>
<evidence type="ECO:0000256" key="7">
    <source>
        <dbReference type="ARBA" id="ARBA00022825"/>
    </source>
</evidence>
<evidence type="ECO:0000256" key="6">
    <source>
        <dbReference type="ARBA" id="ARBA00022801"/>
    </source>
</evidence>
<dbReference type="GO" id="GO:0008233">
    <property type="term" value="F:peptidase activity"/>
    <property type="evidence" value="ECO:0007669"/>
    <property type="project" value="UniProtKB-KW"/>
</dbReference>
<evidence type="ECO:0000256" key="3">
    <source>
        <dbReference type="ARBA" id="ARBA00022475"/>
    </source>
</evidence>
<evidence type="ECO:0000313" key="17">
    <source>
        <dbReference type="Proteomes" id="UP001597145"/>
    </source>
</evidence>
<evidence type="ECO:0000256" key="1">
    <source>
        <dbReference type="ARBA" id="ARBA00004162"/>
    </source>
</evidence>
<dbReference type="PRINTS" id="PR00723">
    <property type="entry name" value="SUBTILISIN"/>
</dbReference>
<dbReference type="Pfam" id="PF00082">
    <property type="entry name" value="Peptidase_S8"/>
    <property type="match status" value="1"/>
</dbReference>
<evidence type="ECO:0000256" key="13">
    <source>
        <dbReference type="SAM" id="Phobius"/>
    </source>
</evidence>
<organism evidence="16 17">
    <name type="scientific">Pseudonocardia aurantiaca</name>
    <dbReference type="NCBI Taxonomy" id="75290"/>
    <lineage>
        <taxon>Bacteria</taxon>
        <taxon>Bacillati</taxon>
        <taxon>Actinomycetota</taxon>
        <taxon>Actinomycetes</taxon>
        <taxon>Pseudonocardiales</taxon>
        <taxon>Pseudonocardiaceae</taxon>
        <taxon>Pseudonocardia</taxon>
    </lineage>
</organism>
<accession>A0ABW4FF81</accession>
<feature type="signal peptide" evidence="14">
    <location>
        <begin position="1"/>
        <end position="29"/>
    </location>
</feature>
<dbReference type="PROSITE" id="PS00137">
    <property type="entry name" value="SUBTILASE_HIS"/>
    <property type="match status" value="1"/>
</dbReference>
<keyword evidence="17" id="KW-1185">Reference proteome</keyword>
<dbReference type="InterPro" id="IPR023828">
    <property type="entry name" value="Peptidase_S8_Ser-AS"/>
</dbReference>
<keyword evidence="8 13" id="KW-1133">Transmembrane helix</keyword>
<comment type="subcellular location">
    <subcellularLocation>
        <location evidence="1">Cell membrane</location>
        <topology evidence="1">Single-pass membrane protein</topology>
    </subcellularLocation>
</comment>
<dbReference type="InterPro" id="IPR050131">
    <property type="entry name" value="Peptidase_S8_subtilisin-like"/>
</dbReference>
<feature type="compositionally biased region" description="Pro residues" evidence="12">
    <location>
        <begin position="47"/>
        <end position="57"/>
    </location>
</feature>
<feature type="transmembrane region" description="Helical" evidence="13">
    <location>
        <begin position="423"/>
        <end position="444"/>
    </location>
</feature>
<evidence type="ECO:0000256" key="2">
    <source>
        <dbReference type="ARBA" id="ARBA00011073"/>
    </source>
</evidence>
<evidence type="ECO:0000256" key="9">
    <source>
        <dbReference type="ARBA" id="ARBA00023136"/>
    </source>
</evidence>
<evidence type="ECO:0000256" key="8">
    <source>
        <dbReference type="ARBA" id="ARBA00022989"/>
    </source>
</evidence>
<dbReference type="InterPro" id="IPR022398">
    <property type="entry name" value="Peptidase_S8_His-AS"/>
</dbReference>
<keyword evidence="7 10" id="KW-0720">Serine protease</keyword>
<keyword evidence="4 10" id="KW-0645">Protease</keyword>